<evidence type="ECO:0000313" key="3">
    <source>
        <dbReference type="Proteomes" id="UP000719412"/>
    </source>
</evidence>
<protein>
    <submittedName>
        <fullName evidence="2">Uncharacterized protein</fullName>
    </submittedName>
</protein>
<name>A0A8J6L480_TENMO</name>
<dbReference type="Proteomes" id="UP000719412">
    <property type="component" value="Unassembled WGS sequence"/>
</dbReference>
<reference evidence="2" key="1">
    <citation type="journal article" date="2020" name="J Insects Food Feed">
        <title>The yellow mealworm (Tenebrio molitor) genome: a resource for the emerging insects as food and feed industry.</title>
        <authorList>
            <person name="Eriksson T."/>
            <person name="Andere A."/>
            <person name="Kelstrup H."/>
            <person name="Emery V."/>
            <person name="Picard C."/>
        </authorList>
    </citation>
    <scope>NUCLEOTIDE SEQUENCE</scope>
    <source>
        <strain evidence="2">Stoneville</strain>
        <tissue evidence="2">Whole head</tissue>
    </source>
</reference>
<proteinExistence type="predicted"/>
<feature type="region of interest" description="Disordered" evidence="1">
    <location>
        <begin position="1"/>
        <end position="39"/>
    </location>
</feature>
<keyword evidence="3" id="KW-1185">Reference proteome</keyword>
<reference evidence="2" key="2">
    <citation type="submission" date="2021-08" db="EMBL/GenBank/DDBJ databases">
        <authorList>
            <person name="Eriksson T."/>
        </authorList>
    </citation>
    <scope>NUCLEOTIDE SEQUENCE</scope>
    <source>
        <strain evidence="2">Stoneville</strain>
        <tissue evidence="2">Whole head</tissue>
    </source>
</reference>
<sequence length="100" mass="10811">MVNVPKANGITHYHHNNTASPSARRGEPSDDSDGGVSESGTFVKKTKIWVGDIRNVALGRKTTRSTRMRLIETGGFLVFEGTMGHSERSSSPTLVALQNV</sequence>
<dbReference type="EMBL" id="JABDTM020027131">
    <property type="protein sequence ID" value="KAH0810984.1"/>
    <property type="molecule type" value="Genomic_DNA"/>
</dbReference>
<gene>
    <name evidence="2" type="ORF">GEV33_011804</name>
</gene>
<dbReference type="AlphaFoldDB" id="A0A8J6L480"/>
<comment type="caution">
    <text evidence="2">The sequence shown here is derived from an EMBL/GenBank/DDBJ whole genome shotgun (WGS) entry which is preliminary data.</text>
</comment>
<evidence type="ECO:0000256" key="1">
    <source>
        <dbReference type="SAM" id="MobiDB-lite"/>
    </source>
</evidence>
<evidence type="ECO:0000313" key="2">
    <source>
        <dbReference type="EMBL" id="KAH0810984.1"/>
    </source>
</evidence>
<accession>A0A8J6L480</accession>
<organism evidence="2 3">
    <name type="scientific">Tenebrio molitor</name>
    <name type="common">Yellow mealworm beetle</name>
    <dbReference type="NCBI Taxonomy" id="7067"/>
    <lineage>
        <taxon>Eukaryota</taxon>
        <taxon>Metazoa</taxon>
        <taxon>Ecdysozoa</taxon>
        <taxon>Arthropoda</taxon>
        <taxon>Hexapoda</taxon>
        <taxon>Insecta</taxon>
        <taxon>Pterygota</taxon>
        <taxon>Neoptera</taxon>
        <taxon>Endopterygota</taxon>
        <taxon>Coleoptera</taxon>
        <taxon>Polyphaga</taxon>
        <taxon>Cucujiformia</taxon>
        <taxon>Tenebrionidae</taxon>
        <taxon>Tenebrio</taxon>
    </lineage>
</organism>